<keyword evidence="2" id="KW-1185">Reference proteome</keyword>
<comment type="caution">
    <text evidence="1">The sequence shown here is derived from an EMBL/GenBank/DDBJ whole genome shotgun (WGS) entry which is preliminary data.</text>
</comment>
<reference evidence="1 2" key="1">
    <citation type="submission" date="2018-05" db="EMBL/GenBank/DDBJ databases">
        <title>Genomic Encyclopedia of Archaeal and Bacterial Type Strains, Phase II (KMG-II): from individual species to whole genera.</title>
        <authorList>
            <person name="Goeker M."/>
        </authorList>
    </citation>
    <scope>NUCLEOTIDE SEQUENCE [LARGE SCALE GENOMIC DNA]</scope>
    <source>
        <strain evidence="1 2">DSM 45184</strain>
    </source>
</reference>
<dbReference type="AlphaFoldDB" id="A0A316F723"/>
<dbReference type="Proteomes" id="UP000245697">
    <property type="component" value="Unassembled WGS sequence"/>
</dbReference>
<name>A0A316F723_9ACTN</name>
<proteinExistence type="predicted"/>
<organism evidence="1 2">
    <name type="scientific">Actinoplanes xinjiangensis</name>
    <dbReference type="NCBI Taxonomy" id="512350"/>
    <lineage>
        <taxon>Bacteria</taxon>
        <taxon>Bacillati</taxon>
        <taxon>Actinomycetota</taxon>
        <taxon>Actinomycetes</taxon>
        <taxon>Micromonosporales</taxon>
        <taxon>Micromonosporaceae</taxon>
        <taxon>Actinoplanes</taxon>
    </lineage>
</organism>
<evidence type="ECO:0000313" key="2">
    <source>
        <dbReference type="Proteomes" id="UP000245697"/>
    </source>
</evidence>
<accession>A0A316F723</accession>
<protein>
    <submittedName>
        <fullName evidence="1">Uncharacterized protein</fullName>
    </submittedName>
</protein>
<sequence>MPEVQDVAGITVDGGDVEAVLVAARHAAHLARVHVPQLLQLVNGGPEGSHDPIAALSCRLMRDRQLDDNALGAIGRDARRVAVALSAVDLRPAARPGRPAVSHGLQVGPQFLQDFAAYVRQLSSASPLLPGIADPVRG</sequence>
<evidence type="ECO:0000313" key="1">
    <source>
        <dbReference type="EMBL" id="PWK39865.1"/>
    </source>
</evidence>
<gene>
    <name evidence="1" type="ORF">BC793_121132</name>
</gene>
<dbReference type="EMBL" id="QGGR01000021">
    <property type="protein sequence ID" value="PWK39865.1"/>
    <property type="molecule type" value="Genomic_DNA"/>
</dbReference>